<accession>K2GLY2</accession>
<dbReference type="AlphaFoldDB" id="K2GLY2"/>
<sequence length="56" mass="6020">MTDPFLAAFDALPTGAFSARYENARWDAAKTSLVDGRSWKLVARRAGGGGYVSLNL</sequence>
<dbReference type="RefSeq" id="WP_007427207.1">
    <property type="nucleotide sequence ID" value="NZ_AMGO01000047.1"/>
</dbReference>
<evidence type="ECO:0000313" key="2">
    <source>
        <dbReference type="Proteomes" id="UP000006765"/>
    </source>
</evidence>
<dbReference type="STRING" id="1231392.OCGS_2055"/>
<dbReference type="OrthoDB" id="1189996at2"/>
<dbReference type="EMBL" id="AMGO01000047">
    <property type="protein sequence ID" value="EKE43721.1"/>
    <property type="molecule type" value="Genomic_DNA"/>
</dbReference>
<evidence type="ECO:0000313" key="1">
    <source>
        <dbReference type="EMBL" id="EKE43721.1"/>
    </source>
</evidence>
<dbReference type="Proteomes" id="UP000006765">
    <property type="component" value="Unassembled WGS sequence"/>
</dbReference>
<keyword evidence="2" id="KW-1185">Reference proteome</keyword>
<organism evidence="1 2">
    <name type="scientific">Oceaniovalibus guishaninsula JLT2003</name>
    <dbReference type="NCBI Taxonomy" id="1231392"/>
    <lineage>
        <taxon>Bacteria</taxon>
        <taxon>Pseudomonadati</taxon>
        <taxon>Pseudomonadota</taxon>
        <taxon>Alphaproteobacteria</taxon>
        <taxon>Rhodobacterales</taxon>
        <taxon>Roseobacteraceae</taxon>
        <taxon>Oceaniovalibus</taxon>
    </lineage>
</organism>
<proteinExistence type="predicted"/>
<reference evidence="1 2" key="1">
    <citation type="journal article" date="2012" name="J. Bacteriol.">
        <title>Draft Genome Sequence of Oceaniovalibus guishaninsula JLT2003T.</title>
        <authorList>
            <person name="Tang K."/>
            <person name="Liu K."/>
            <person name="Jiao N."/>
        </authorList>
    </citation>
    <scope>NUCLEOTIDE SEQUENCE [LARGE SCALE GENOMIC DNA]</scope>
    <source>
        <strain evidence="1 2">JLT2003</strain>
    </source>
</reference>
<gene>
    <name evidence="1" type="ORF">OCGS_2055</name>
</gene>
<protein>
    <submittedName>
        <fullName evidence="1">Uncharacterized protein</fullName>
    </submittedName>
</protein>
<comment type="caution">
    <text evidence="1">The sequence shown here is derived from an EMBL/GenBank/DDBJ whole genome shotgun (WGS) entry which is preliminary data.</text>
</comment>
<name>K2GLY2_9RHOB</name>